<dbReference type="EMBL" id="ANOG01000540">
    <property type="protein sequence ID" value="EMI19314.1"/>
    <property type="molecule type" value="Genomic_DNA"/>
</dbReference>
<dbReference type="Pfam" id="PF06439">
    <property type="entry name" value="3keto-disac_hyd"/>
    <property type="match status" value="1"/>
</dbReference>
<name>M5RZH8_9BACT</name>
<organism evidence="3 4">
    <name type="scientific">Rhodopirellula maiorica SM1</name>
    <dbReference type="NCBI Taxonomy" id="1265738"/>
    <lineage>
        <taxon>Bacteria</taxon>
        <taxon>Pseudomonadati</taxon>
        <taxon>Planctomycetota</taxon>
        <taxon>Planctomycetia</taxon>
        <taxon>Pirellulales</taxon>
        <taxon>Pirellulaceae</taxon>
        <taxon>Novipirellula</taxon>
    </lineage>
</organism>
<feature type="domain" description="3-keto-alpha-glucoside-1,2-lyase/3-keto-2-hydroxy-glucal hydratase" evidence="2">
    <location>
        <begin position="6"/>
        <end position="174"/>
    </location>
</feature>
<dbReference type="GO" id="GO:0016787">
    <property type="term" value="F:hydrolase activity"/>
    <property type="evidence" value="ECO:0007669"/>
    <property type="project" value="InterPro"/>
</dbReference>
<protein>
    <submittedName>
        <fullName evidence="3">Protein containing DUF1080</fullName>
    </submittedName>
</protein>
<dbReference type="AlphaFoldDB" id="M5RZH8"/>
<keyword evidence="4" id="KW-1185">Reference proteome</keyword>
<dbReference type="PATRIC" id="fig|1265738.3.peg.3777"/>
<evidence type="ECO:0000313" key="4">
    <source>
        <dbReference type="Proteomes" id="UP000011991"/>
    </source>
</evidence>
<dbReference type="Proteomes" id="UP000011991">
    <property type="component" value="Unassembled WGS sequence"/>
</dbReference>
<sequence length="179" mass="20085">MTTQFQIVDGVILGASSNQTHFLITENEYRDFELELEVKLHDIDLNSGVQIRTSTTRVNAKGDSRPSVHGPQVDLGKSPGRSGHLFGQGNGRWFTPTDDLERNSLMINGAWNKVRVLAKGKVIQTWINGEPVSDVTLDDEIDQKYPKGVIALQVHGVKSPEKIRHVSFRNIRIRELTNE</sequence>
<dbReference type="InterPro" id="IPR010496">
    <property type="entry name" value="AL/BT2_dom"/>
</dbReference>
<accession>M5RZH8</accession>
<evidence type="ECO:0000256" key="1">
    <source>
        <dbReference type="SAM" id="MobiDB-lite"/>
    </source>
</evidence>
<gene>
    <name evidence="3" type="ORF">RMSM_03772</name>
</gene>
<comment type="caution">
    <text evidence="3">The sequence shown here is derived from an EMBL/GenBank/DDBJ whole genome shotgun (WGS) entry which is preliminary data.</text>
</comment>
<evidence type="ECO:0000313" key="3">
    <source>
        <dbReference type="EMBL" id="EMI19314.1"/>
    </source>
</evidence>
<proteinExistence type="predicted"/>
<feature type="region of interest" description="Disordered" evidence="1">
    <location>
        <begin position="56"/>
        <end position="82"/>
    </location>
</feature>
<reference evidence="3 4" key="1">
    <citation type="journal article" date="2013" name="Mar. Genomics">
        <title>Expression of sulfatases in Rhodopirellula baltica and the diversity of sulfatases in the genus Rhodopirellula.</title>
        <authorList>
            <person name="Wegner C.E."/>
            <person name="Richter-Heitmann T."/>
            <person name="Klindworth A."/>
            <person name="Klockow C."/>
            <person name="Richter M."/>
            <person name="Achstetter T."/>
            <person name="Glockner F.O."/>
            <person name="Harder J."/>
        </authorList>
    </citation>
    <scope>NUCLEOTIDE SEQUENCE [LARGE SCALE GENOMIC DNA]</scope>
    <source>
        <strain evidence="3 4">SM1</strain>
    </source>
</reference>
<dbReference type="Gene3D" id="2.60.120.560">
    <property type="entry name" value="Exo-inulinase, domain 1"/>
    <property type="match status" value="1"/>
</dbReference>
<evidence type="ECO:0000259" key="2">
    <source>
        <dbReference type="Pfam" id="PF06439"/>
    </source>
</evidence>
<dbReference type="RefSeq" id="WP_008698911.1">
    <property type="nucleotide sequence ID" value="NZ_ANOG01000540.1"/>
</dbReference>